<name>A0A0S4WKN0_RALSL</name>
<organism evidence="11">
    <name type="scientific">Ralstonia solanacearum</name>
    <name type="common">Pseudomonas solanacearum</name>
    <dbReference type="NCBI Taxonomy" id="305"/>
    <lineage>
        <taxon>Bacteria</taxon>
        <taxon>Pseudomonadati</taxon>
        <taxon>Pseudomonadota</taxon>
        <taxon>Betaproteobacteria</taxon>
        <taxon>Burkholderiales</taxon>
        <taxon>Burkholderiaceae</taxon>
        <taxon>Ralstonia</taxon>
        <taxon>Ralstonia solanacearum species complex</taxon>
    </lineage>
</organism>
<dbReference type="GO" id="GO:0009279">
    <property type="term" value="C:cell outer membrane"/>
    <property type="evidence" value="ECO:0007669"/>
    <property type="project" value="UniProtKB-SubCell"/>
</dbReference>
<gene>
    <name evidence="11" type="ORF">TO10_v1_900034</name>
</gene>
<accession>A0A0S4WKN0</accession>
<dbReference type="EMBL" id="LN899827">
    <property type="protein sequence ID" value="CUV47272.1"/>
    <property type="molecule type" value="Genomic_DNA"/>
</dbReference>
<dbReference type="GO" id="GO:0006811">
    <property type="term" value="P:monoatomic ion transport"/>
    <property type="evidence" value="ECO:0007669"/>
    <property type="project" value="UniProtKB-KW"/>
</dbReference>
<dbReference type="Gene3D" id="2.40.170.10">
    <property type="entry name" value="Porin, LamB type"/>
    <property type="match status" value="1"/>
</dbReference>
<keyword evidence="5 11" id="KW-0812">Transmembrane</keyword>
<evidence type="ECO:0000256" key="4">
    <source>
        <dbReference type="ARBA" id="ARBA00022452"/>
    </source>
</evidence>
<dbReference type="InterPro" id="IPR036998">
    <property type="entry name" value="Porin_LamB_sf"/>
</dbReference>
<dbReference type="InterPro" id="IPR050286">
    <property type="entry name" value="G_neg_Bact_CarbUptk_Porin"/>
</dbReference>
<dbReference type="InterPro" id="IPR003192">
    <property type="entry name" value="Porin_LamB"/>
</dbReference>
<dbReference type="GO" id="GO:0015288">
    <property type="term" value="F:porin activity"/>
    <property type="evidence" value="ECO:0007669"/>
    <property type="project" value="UniProtKB-KW"/>
</dbReference>
<dbReference type="Pfam" id="PF02264">
    <property type="entry name" value="LamB"/>
    <property type="match status" value="1"/>
</dbReference>
<keyword evidence="3" id="KW-0813">Transport</keyword>
<evidence type="ECO:0000256" key="8">
    <source>
        <dbReference type="ARBA" id="ARBA00023136"/>
    </source>
</evidence>
<dbReference type="AlphaFoldDB" id="A0A0S4WKN0"/>
<dbReference type="GO" id="GO:0015144">
    <property type="term" value="F:carbohydrate transmembrane transporter activity"/>
    <property type="evidence" value="ECO:0007669"/>
    <property type="project" value="TreeGrafter"/>
</dbReference>
<evidence type="ECO:0000256" key="6">
    <source>
        <dbReference type="ARBA" id="ARBA00023065"/>
    </source>
</evidence>
<evidence type="ECO:0000256" key="1">
    <source>
        <dbReference type="ARBA" id="ARBA00004571"/>
    </source>
</evidence>
<keyword evidence="9" id="KW-0998">Cell outer membrane</keyword>
<dbReference type="GO" id="GO:0015774">
    <property type="term" value="P:polysaccharide transport"/>
    <property type="evidence" value="ECO:0007669"/>
    <property type="project" value="TreeGrafter"/>
</dbReference>
<comment type="subcellular location">
    <subcellularLocation>
        <location evidence="1">Cell outer membrane</location>
        <topology evidence="1">Multi-pass membrane protein</topology>
    </subcellularLocation>
</comment>
<dbReference type="SUPFAM" id="SSF56935">
    <property type="entry name" value="Porins"/>
    <property type="match status" value="1"/>
</dbReference>
<keyword evidence="6" id="KW-0406">Ion transport</keyword>
<feature type="region of interest" description="Disordered" evidence="10">
    <location>
        <begin position="1"/>
        <end position="24"/>
    </location>
</feature>
<keyword evidence="7" id="KW-0626">Porin</keyword>
<protein>
    <submittedName>
        <fullName evidence="11">Porin transmembrane protein</fullName>
    </submittedName>
</protein>
<evidence type="ECO:0000256" key="7">
    <source>
        <dbReference type="ARBA" id="ARBA00023114"/>
    </source>
</evidence>
<evidence type="ECO:0000256" key="9">
    <source>
        <dbReference type="ARBA" id="ARBA00023237"/>
    </source>
</evidence>
<proteinExistence type="inferred from homology"/>
<dbReference type="PANTHER" id="PTHR38762:SF1">
    <property type="entry name" value="CRYPTIC OUTER MEMBRANE PORIN BGLH-RELATED"/>
    <property type="match status" value="1"/>
</dbReference>
<evidence type="ECO:0000313" key="11">
    <source>
        <dbReference type="EMBL" id="CUV47272.1"/>
    </source>
</evidence>
<keyword evidence="8" id="KW-0472">Membrane</keyword>
<dbReference type="GO" id="GO:0046930">
    <property type="term" value="C:pore complex"/>
    <property type="evidence" value="ECO:0007669"/>
    <property type="project" value="UniProtKB-KW"/>
</dbReference>
<evidence type="ECO:0000256" key="3">
    <source>
        <dbReference type="ARBA" id="ARBA00022448"/>
    </source>
</evidence>
<reference evidence="11" key="1">
    <citation type="submission" date="2015-10" db="EMBL/GenBank/DDBJ databases">
        <authorList>
            <person name="Gilbert D.G."/>
        </authorList>
    </citation>
    <scope>NUCLEOTIDE SEQUENCE</scope>
    <source>
        <strain evidence="11">Phyl III-seqv23</strain>
    </source>
</reference>
<evidence type="ECO:0000256" key="2">
    <source>
        <dbReference type="ARBA" id="ARBA00007055"/>
    </source>
</evidence>
<dbReference type="PANTHER" id="PTHR38762">
    <property type="entry name" value="CRYPTIC OUTER MEMBRANE PORIN BGLH-RELATED"/>
    <property type="match status" value="1"/>
</dbReference>
<comment type="similarity">
    <text evidence="2">Belongs to the porin LamB (TC 1.B.3) family.</text>
</comment>
<sequence>MAIGGQAGTVTPAPRFHSTENNKAETDVKKTTISTLIAVIPAWLATEAWAVNLGEGLEFNGYLRMGVVSERQTDAGGVNKYALGSGAELFRLGNEGDTYLEASLKKVFQLPGGITWAAAFTGTYWNGLANFRGTGDQGMYVTKEAYVTTSGYAFSPAAIFWAGKRYIEREDVHIVDHFFYSVGGPTIDTGVGATNIPVGEQTRLGVSVLRSGQRFSPTDNRRDATRLNVDFYNIPVTRTDRLRVIGEVMHGEFPGGNGGGALTFKYDSPNFPLPSVTNSVWVQGSTGYASLETGFGTLNSPTGTNSVRLIDSVNWQVGRFGGQALAVYQRGLNEHGSGGSTGTSVGGRVSYAVTPYLKLLSEVGLTTLRVNGGPLQRLDKYTVAAALSSGPGLLSRPELRIYATRVAWNDAALAAQGAQWGAWSAGRRSTNLYGIQLESWW</sequence>
<keyword evidence="4" id="KW-1134">Transmembrane beta strand</keyword>
<evidence type="ECO:0000256" key="10">
    <source>
        <dbReference type="SAM" id="MobiDB-lite"/>
    </source>
</evidence>
<evidence type="ECO:0000256" key="5">
    <source>
        <dbReference type="ARBA" id="ARBA00022692"/>
    </source>
</evidence>